<sequence length="151" mass="17510">MCPPCNVKGCKFWYLNTSCFAMKMTHLVDNAGTVVFAIVMALWATTFMERWKRYQNVLAYEWNVQNLEPVDEPPRPEFLALLGKKGYRSEVNPITGREEPVVPFWSRKVPIVLITYASVLFGVGFLTGFMMSFVYELCLLLFLHYYNICII</sequence>
<feature type="transmembrane region" description="Helical" evidence="6">
    <location>
        <begin position="113"/>
        <end position="135"/>
    </location>
</feature>
<evidence type="ECO:0000256" key="3">
    <source>
        <dbReference type="ARBA" id="ARBA00022692"/>
    </source>
</evidence>
<accession>A0A3P7M6V1</accession>
<comment type="similarity">
    <text evidence="2 6">Belongs to the anoctamin family.</text>
</comment>
<dbReference type="PANTHER" id="PTHR12308:SF84">
    <property type="entry name" value="ANOCTAMIN"/>
    <property type="match status" value="1"/>
</dbReference>
<gene>
    <name evidence="8" type="ORF">DILT_LOCUS13897</name>
</gene>
<evidence type="ECO:0000259" key="7">
    <source>
        <dbReference type="Pfam" id="PF04547"/>
    </source>
</evidence>
<evidence type="ECO:0000256" key="6">
    <source>
        <dbReference type="RuleBase" id="RU280814"/>
    </source>
</evidence>
<dbReference type="AlphaFoldDB" id="A0A3P7M6V1"/>
<keyword evidence="3 6" id="KW-0812">Transmembrane</keyword>
<keyword evidence="4 6" id="KW-1133">Transmembrane helix</keyword>
<proteinExistence type="inferred from homology"/>
<dbReference type="Proteomes" id="UP000281553">
    <property type="component" value="Unassembled WGS sequence"/>
</dbReference>
<name>A0A3P7M6V1_DIBLA</name>
<evidence type="ECO:0000256" key="2">
    <source>
        <dbReference type="ARBA" id="ARBA00009671"/>
    </source>
</evidence>
<evidence type="ECO:0000313" key="8">
    <source>
        <dbReference type="EMBL" id="VDN21740.1"/>
    </source>
</evidence>
<dbReference type="PANTHER" id="PTHR12308">
    <property type="entry name" value="ANOCTAMIN"/>
    <property type="match status" value="1"/>
</dbReference>
<evidence type="ECO:0000256" key="1">
    <source>
        <dbReference type="ARBA" id="ARBA00004141"/>
    </source>
</evidence>
<feature type="domain" description="Anoctamin transmembrane" evidence="7">
    <location>
        <begin position="19"/>
        <end position="135"/>
    </location>
</feature>
<organism evidence="8 9">
    <name type="scientific">Dibothriocephalus latus</name>
    <name type="common">Fish tapeworm</name>
    <name type="synonym">Diphyllobothrium latum</name>
    <dbReference type="NCBI Taxonomy" id="60516"/>
    <lineage>
        <taxon>Eukaryota</taxon>
        <taxon>Metazoa</taxon>
        <taxon>Spiralia</taxon>
        <taxon>Lophotrochozoa</taxon>
        <taxon>Platyhelminthes</taxon>
        <taxon>Cestoda</taxon>
        <taxon>Eucestoda</taxon>
        <taxon>Diphyllobothriidea</taxon>
        <taxon>Diphyllobothriidae</taxon>
        <taxon>Dibothriocephalus</taxon>
    </lineage>
</organism>
<dbReference type="InterPro" id="IPR049452">
    <property type="entry name" value="Anoctamin_TM"/>
</dbReference>
<dbReference type="GO" id="GO:0005254">
    <property type="term" value="F:chloride channel activity"/>
    <property type="evidence" value="ECO:0007669"/>
    <property type="project" value="TreeGrafter"/>
</dbReference>
<evidence type="ECO:0000256" key="5">
    <source>
        <dbReference type="ARBA" id="ARBA00023136"/>
    </source>
</evidence>
<dbReference type="GO" id="GO:0005886">
    <property type="term" value="C:plasma membrane"/>
    <property type="evidence" value="ECO:0007669"/>
    <property type="project" value="TreeGrafter"/>
</dbReference>
<evidence type="ECO:0000256" key="4">
    <source>
        <dbReference type="ARBA" id="ARBA00022989"/>
    </source>
</evidence>
<keyword evidence="9" id="KW-1185">Reference proteome</keyword>
<dbReference type="InterPro" id="IPR007632">
    <property type="entry name" value="Anoctamin"/>
</dbReference>
<dbReference type="OrthoDB" id="296386at2759"/>
<protein>
    <recommendedName>
        <fullName evidence="6">Anoctamin</fullName>
    </recommendedName>
</protein>
<dbReference type="Pfam" id="PF04547">
    <property type="entry name" value="Anoctamin"/>
    <property type="match status" value="1"/>
</dbReference>
<comment type="caution">
    <text evidence="6">Lacks conserved residue(s) required for the propagation of feature annotation.</text>
</comment>
<feature type="transmembrane region" description="Helical" evidence="6">
    <location>
        <begin position="31"/>
        <end position="48"/>
    </location>
</feature>
<reference evidence="8 9" key="1">
    <citation type="submission" date="2018-11" db="EMBL/GenBank/DDBJ databases">
        <authorList>
            <consortium name="Pathogen Informatics"/>
        </authorList>
    </citation>
    <scope>NUCLEOTIDE SEQUENCE [LARGE SCALE GENOMIC DNA]</scope>
</reference>
<evidence type="ECO:0000313" key="9">
    <source>
        <dbReference type="Proteomes" id="UP000281553"/>
    </source>
</evidence>
<comment type="subcellular location">
    <subcellularLocation>
        <location evidence="1 6">Membrane</location>
        <topology evidence="1 6">Multi-pass membrane protein</topology>
    </subcellularLocation>
</comment>
<keyword evidence="5 6" id="KW-0472">Membrane</keyword>
<dbReference type="EMBL" id="UYRU01072032">
    <property type="protein sequence ID" value="VDN21740.1"/>
    <property type="molecule type" value="Genomic_DNA"/>
</dbReference>